<accession>A0ABV7DIQ4</accession>
<dbReference type="EMBL" id="JBHRSP010000021">
    <property type="protein sequence ID" value="MFC3074137.1"/>
    <property type="molecule type" value="Genomic_DNA"/>
</dbReference>
<dbReference type="RefSeq" id="WP_257318410.1">
    <property type="nucleotide sequence ID" value="NZ_JANFDG010000054.1"/>
</dbReference>
<reference evidence="3" key="1">
    <citation type="journal article" date="2019" name="Int. J. Syst. Evol. Microbiol.">
        <title>The Global Catalogue of Microorganisms (GCM) 10K type strain sequencing project: providing services to taxonomists for standard genome sequencing and annotation.</title>
        <authorList>
            <consortium name="The Broad Institute Genomics Platform"/>
            <consortium name="The Broad Institute Genome Sequencing Center for Infectious Disease"/>
            <person name="Wu L."/>
            <person name="Ma J."/>
        </authorList>
    </citation>
    <scope>NUCLEOTIDE SEQUENCE [LARGE SCALE GENOMIC DNA]</scope>
    <source>
        <strain evidence="3">KCTC 52677</strain>
    </source>
</reference>
<gene>
    <name evidence="2" type="ORF">ACFOHH_13575</name>
</gene>
<evidence type="ECO:0000313" key="3">
    <source>
        <dbReference type="Proteomes" id="UP001595377"/>
    </source>
</evidence>
<protein>
    <submittedName>
        <fullName evidence="2">Uncharacterized protein</fullName>
    </submittedName>
</protein>
<proteinExistence type="predicted"/>
<name>A0ABV7DIQ4_9HYPH</name>
<dbReference type="Proteomes" id="UP001595377">
    <property type="component" value="Unassembled WGS sequence"/>
</dbReference>
<keyword evidence="3" id="KW-1185">Reference proteome</keyword>
<evidence type="ECO:0000313" key="2">
    <source>
        <dbReference type="EMBL" id="MFC3074137.1"/>
    </source>
</evidence>
<evidence type="ECO:0000256" key="1">
    <source>
        <dbReference type="SAM" id="MobiDB-lite"/>
    </source>
</evidence>
<comment type="caution">
    <text evidence="2">The sequence shown here is derived from an EMBL/GenBank/DDBJ whole genome shotgun (WGS) entry which is preliminary data.</text>
</comment>
<sequence length="289" mass="33150">MLNKIVKLFKRDLLEVTHLPLPYPLDVAAVRHMTPSAVAKLVDSEVFEFKLENPGIRVDIFEKTHYPLLTEDELKDAADCPMPHAKVALSIDVPRADSDELDNYLWYIERTGHGYFAIPFVYRCDVLLYCGASLVLDRRYTNNDGTPVLHYRVPFSHGAVYDNVEFIDHHHVILGFLRTLCQPAVIIESEEPNERLNRARARRRRPVRPPRRVVRLPAEIHRMPQAADNERAQAFGPKAAHHRRSHRRVLASGRAIWVRSCVVNAANGEPPPPPQRFRVDNPENNPHGR</sequence>
<feature type="region of interest" description="Disordered" evidence="1">
    <location>
        <begin position="267"/>
        <end position="289"/>
    </location>
</feature>
<organism evidence="2 3">
    <name type="scientific">Shinella pollutisoli</name>
    <dbReference type="NCBI Taxonomy" id="2250594"/>
    <lineage>
        <taxon>Bacteria</taxon>
        <taxon>Pseudomonadati</taxon>
        <taxon>Pseudomonadota</taxon>
        <taxon>Alphaproteobacteria</taxon>
        <taxon>Hyphomicrobiales</taxon>
        <taxon>Rhizobiaceae</taxon>
        <taxon>Shinella</taxon>
    </lineage>
</organism>